<dbReference type="InterPro" id="IPR029787">
    <property type="entry name" value="Nucleotide_cyclase"/>
</dbReference>
<keyword evidence="4" id="KW-1133">Transmembrane helix</keyword>
<dbReference type="GO" id="GO:0005886">
    <property type="term" value="C:plasma membrane"/>
    <property type="evidence" value="ECO:0007669"/>
    <property type="project" value="TreeGrafter"/>
</dbReference>
<dbReference type="PANTHER" id="PTHR45138:SF9">
    <property type="entry name" value="DIGUANYLATE CYCLASE DGCM-RELATED"/>
    <property type="match status" value="1"/>
</dbReference>
<dbReference type="InterPro" id="IPR050469">
    <property type="entry name" value="Diguanylate_Cyclase"/>
</dbReference>
<dbReference type="EC" id="2.7.7.65" evidence="1"/>
<dbReference type="Pfam" id="PF00990">
    <property type="entry name" value="GGDEF"/>
    <property type="match status" value="1"/>
</dbReference>
<dbReference type="GO" id="GO:0043709">
    <property type="term" value="P:cell adhesion involved in single-species biofilm formation"/>
    <property type="evidence" value="ECO:0007669"/>
    <property type="project" value="TreeGrafter"/>
</dbReference>
<dbReference type="PANTHER" id="PTHR45138">
    <property type="entry name" value="REGULATORY COMPONENTS OF SENSORY TRANSDUCTION SYSTEM"/>
    <property type="match status" value="1"/>
</dbReference>
<dbReference type="GO" id="GO:0052621">
    <property type="term" value="F:diguanylate cyclase activity"/>
    <property type="evidence" value="ECO:0007669"/>
    <property type="project" value="UniProtKB-EC"/>
</dbReference>
<feature type="domain" description="GGDEF" evidence="6">
    <location>
        <begin position="413"/>
        <end position="547"/>
    </location>
</feature>
<dbReference type="SMART" id="SM00267">
    <property type="entry name" value="GGDEF"/>
    <property type="match status" value="1"/>
</dbReference>
<comment type="caution">
    <text evidence="7">The sequence shown here is derived from an EMBL/GenBank/DDBJ whole genome shotgun (WGS) entry which is preliminary data.</text>
</comment>
<gene>
    <name evidence="7" type="ORF">LZ24_00128</name>
</gene>
<proteinExistence type="predicted"/>
<evidence type="ECO:0000313" key="7">
    <source>
        <dbReference type="EMBL" id="TWI77324.1"/>
    </source>
</evidence>
<comment type="catalytic activity">
    <reaction evidence="2">
        <text>2 GTP = 3',3'-c-di-GMP + 2 diphosphate</text>
        <dbReference type="Rhea" id="RHEA:24898"/>
        <dbReference type="ChEBI" id="CHEBI:33019"/>
        <dbReference type="ChEBI" id="CHEBI:37565"/>
        <dbReference type="ChEBI" id="CHEBI:58805"/>
        <dbReference type="EC" id="2.7.7.65"/>
    </reaction>
</comment>
<sequence length="554" mass="61408">MKDQPPNRFSFRISVAAALVFLILFFIFSGLGIYQLHGAILEGKERGFFGQGISSFFPVHENQGTASNKEADEKAHGSDIINDMHLAVFWILSGFICAIVSVFFAVAAFFWERYRLRMSLVEVSRGMQAIQQGDFSCRIHGAGMDGAEELLRAFDEMAATLERSDKARKTLLEIQIRHNTQWIREVRRRQKSLALHKQRLEEKVAARTHVLETINTALRSSVRSLERRTLEITQLNRLAEALQNAKDTSDAASLVVRTCQQIFPSDAGILALPGTQGRMEIIAGWGRDRPDIDHCMGEACPCKKSAADRVSVCGAGVDGCEELCIPVIPREGKGAMMRIRLRQMADLYGRKQAARRALAGSVAGHLTACLTSLHLVDRLRREAVTDPLTGLYNRRYMEETFVRELSRMKRENLPLSVILMDVDDFKLFNDTHGHDVGDLVLQNLAGVLKKDVRTEDVACRYGGEEFLLLLPGLSAEDGLTRAEALRKRVASSPLIIAENQKLGITISLGIACWPEDAPSPHELITAADKAMYMAKQAGRNRVCRATSGDSGAGV</sequence>
<dbReference type="NCBIfam" id="TIGR00254">
    <property type="entry name" value="GGDEF"/>
    <property type="match status" value="1"/>
</dbReference>
<name>A0A562S988_9BACT</name>
<dbReference type="Gene3D" id="6.10.340.10">
    <property type="match status" value="1"/>
</dbReference>
<dbReference type="InterPro" id="IPR003660">
    <property type="entry name" value="HAMP_dom"/>
</dbReference>
<dbReference type="Gene3D" id="3.30.70.270">
    <property type="match status" value="1"/>
</dbReference>
<dbReference type="PROSITE" id="PS50885">
    <property type="entry name" value="HAMP"/>
    <property type="match status" value="1"/>
</dbReference>
<feature type="coiled-coil region" evidence="3">
    <location>
        <begin position="183"/>
        <end position="245"/>
    </location>
</feature>
<dbReference type="GO" id="GO:0007165">
    <property type="term" value="P:signal transduction"/>
    <property type="evidence" value="ECO:0007669"/>
    <property type="project" value="InterPro"/>
</dbReference>
<accession>A0A562S988</accession>
<keyword evidence="4" id="KW-0472">Membrane</keyword>
<dbReference type="OrthoDB" id="7323245at2"/>
<organism evidence="7 8">
    <name type="scientific">Desulfobotulus alkaliphilus</name>
    <dbReference type="NCBI Taxonomy" id="622671"/>
    <lineage>
        <taxon>Bacteria</taxon>
        <taxon>Pseudomonadati</taxon>
        <taxon>Thermodesulfobacteriota</taxon>
        <taxon>Desulfobacteria</taxon>
        <taxon>Desulfobacterales</taxon>
        <taxon>Desulfobacteraceae</taxon>
        <taxon>Desulfobotulus</taxon>
    </lineage>
</organism>
<keyword evidence="8" id="KW-1185">Reference proteome</keyword>
<dbReference type="InterPro" id="IPR000160">
    <property type="entry name" value="GGDEF_dom"/>
</dbReference>
<dbReference type="GO" id="GO:1902201">
    <property type="term" value="P:negative regulation of bacterial-type flagellum-dependent cell motility"/>
    <property type="evidence" value="ECO:0007669"/>
    <property type="project" value="TreeGrafter"/>
</dbReference>
<dbReference type="Proteomes" id="UP000318307">
    <property type="component" value="Unassembled WGS sequence"/>
</dbReference>
<dbReference type="PROSITE" id="PS50887">
    <property type="entry name" value="GGDEF"/>
    <property type="match status" value="1"/>
</dbReference>
<evidence type="ECO:0000256" key="4">
    <source>
        <dbReference type="SAM" id="Phobius"/>
    </source>
</evidence>
<feature type="transmembrane region" description="Helical" evidence="4">
    <location>
        <begin position="12"/>
        <end position="34"/>
    </location>
</feature>
<dbReference type="CDD" id="cd01949">
    <property type="entry name" value="GGDEF"/>
    <property type="match status" value="1"/>
</dbReference>
<dbReference type="RefSeq" id="WP_144681258.1">
    <property type="nucleotide sequence ID" value="NZ_VLLC01000001.1"/>
</dbReference>
<evidence type="ECO:0000256" key="1">
    <source>
        <dbReference type="ARBA" id="ARBA00012528"/>
    </source>
</evidence>
<evidence type="ECO:0000259" key="6">
    <source>
        <dbReference type="PROSITE" id="PS50887"/>
    </source>
</evidence>
<evidence type="ECO:0000256" key="2">
    <source>
        <dbReference type="ARBA" id="ARBA00034247"/>
    </source>
</evidence>
<feature type="transmembrane region" description="Helical" evidence="4">
    <location>
        <begin position="87"/>
        <end position="111"/>
    </location>
</feature>
<dbReference type="EMBL" id="VLLC01000001">
    <property type="protein sequence ID" value="TWI77324.1"/>
    <property type="molecule type" value="Genomic_DNA"/>
</dbReference>
<dbReference type="FunFam" id="3.30.70.270:FF:000001">
    <property type="entry name" value="Diguanylate cyclase domain protein"/>
    <property type="match status" value="1"/>
</dbReference>
<dbReference type="AlphaFoldDB" id="A0A562S988"/>
<dbReference type="SUPFAM" id="SSF55073">
    <property type="entry name" value="Nucleotide cyclase"/>
    <property type="match status" value="1"/>
</dbReference>
<keyword evidence="3" id="KW-0175">Coiled coil</keyword>
<feature type="domain" description="HAMP" evidence="5">
    <location>
        <begin position="114"/>
        <end position="166"/>
    </location>
</feature>
<dbReference type="InterPro" id="IPR043128">
    <property type="entry name" value="Rev_trsase/Diguanyl_cyclase"/>
</dbReference>
<dbReference type="Gene3D" id="3.30.450.40">
    <property type="match status" value="1"/>
</dbReference>
<protein>
    <recommendedName>
        <fullName evidence="1">diguanylate cyclase</fullName>
        <ecNumber evidence="1">2.7.7.65</ecNumber>
    </recommendedName>
</protein>
<evidence type="ECO:0000259" key="5">
    <source>
        <dbReference type="PROSITE" id="PS50885"/>
    </source>
</evidence>
<evidence type="ECO:0000313" key="8">
    <source>
        <dbReference type="Proteomes" id="UP000318307"/>
    </source>
</evidence>
<reference evidence="7 8" key="1">
    <citation type="submission" date="2019-07" db="EMBL/GenBank/DDBJ databases">
        <title>Genome sequencing of 100 strains of the haloalkaliphilic chemolithoautotrophic sulfur-oxidizing bacterium Thioalkalivibrio.</title>
        <authorList>
            <person name="Muyzer G."/>
        </authorList>
    </citation>
    <scope>NUCLEOTIDE SEQUENCE [LARGE SCALE GENOMIC DNA]</scope>
    <source>
        <strain evidence="7 8">ASO4-4</strain>
    </source>
</reference>
<dbReference type="CDD" id="cd06225">
    <property type="entry name" value="HAMP"/>
    <property type="match status" value="1"/>
</dbReference>
<keyword evidence="4" id="KW-0812">Transmembrane</keyword>
<dbReference type="InterPro" id="IPR029016">
    <property type="entry name" value="GAF-like_dom_sf"/>
</dbReference>
<evidence type="ECO:0000256" key="3">
    <source>
        <dbReference type="SAM" id="Coils"/>
    </source>
</evidence>